<dbReference type="EMBL" id="JAQJAC010000003">
    <property type="protein sequence ID" value="KAJ5591433.1"/>
    <property type="molecule type" value="Genomic_DNA"/>
</dbReference>
<keyword evidence="2" id="KW-1185">Reference proteome</keyword>
<protein>
    <submittedName>
        <fullName evidence="1">Uncharacterized protein</fullName>
    </submittedName>
</protein>
<organism evidence="1 2">
    <name type="scientific">Penicillium hetheringtonii</name>
    <dbReference type="NCBI Taxonomy" id="911720"/>
    <lineage>
        <taxon>Eukaryota</taxon>
        <taxon>Fungi</taxon>
        <taxon>Dikarya</taxon>
        <taxon>Ascomycota</taxon>
        <taxon>Pezizomycotina</taxon>
        <taxon>Eurotiomycetes</taxon>
        <taxon>Eurotiomycetidae</taxon>
        <taxon>Eurotiales</taxon>
        <taxon>Aspergillaceae</taxon>
        <taxon>Penicillium</taxon>
    </lineage>
</organism>
<gene>
    <name evidence="1" type="ORF">N7450_005405</name>
</gene>
<dbReference type="Proteomes" id="UP001216150">
    <property type="component" value="Unassembled WGS sequence"/>
</dbReference>
<evidence type="ECO:0000313" key="1">
    <source>
        <dbReference type="EMBL" id="KAJ5591433.1"/>
    </source>
</evidence>
<comment type="caution">
    <text evidence="1">The sequence shown here is derived from an EMBL/GenBank/DDBJ whole genome shotgun (WGS) entry which is preliminary data.</text>
</comment>
<accession>A0AAD6GVA7</accession>
<reference evidence="1 2" key="1">
    <citation type="journal article" date="2023" name="IMA Fungus">
        <title>Comparative genomic study of the Penicillium genus elucidates a diverse pangenome and 15 lateral gene transfer events.</title>
        <authorList>
            <person name="Petersen C."/>
            <person name="Sorensen T."/>
            <person name="Nielsen M.R."/>
            <person name="Sondergaard T.E."/>
            <person name="Sorensen J.L."/>
            <person name="Fitzpatrick D.A."/>
            <person name="Frisvad J.C."/>
            <person name="Nielsen K.L."/>
        </authorList>
    </citation>
    <scope>NUCLEOTIDE SEQUENCE [LARGE SCALE GENOMIC DNA]</scope>
    <source>
        <strain evidence="1 2">IBT 29057</strain>
    </source>
</reference>
<evidence type="ECO:0000313" key="2">
    <source>
        <dbReference type="Proteomes" id="UP001216150"/>
    </source>
</evidence>
<sequence length="145" mass="16328">MFKLQVVGTSIATICHLQSYIRKTSPFRDPANTADHQDYAKIDGCMVELSTQLTLIHNNILNTLANIIDEDDLAKLLGDPDGKQWRNPLIERRAQNGLKDHCEAFCNHNSQLRVCLNALCEIFELPTPNPAEVCHSSLNLKRTMV</sequence>
<dbReference type="AlphaFoldDB" id="A0AAD6GVA7"/>
<name>A0AAD6GVA7_9EURO</name>
<proteinExistence type="predicted"/>